<feature type="compositionally biased region" description="Basic residues" evidence="1">
    <location>
        <begin position="31"/>
        <end position="41"/>
    </location>
</feature>
<dbReference type="Proteomes" id="UP001189429">
    <property type="component" value="Unassembled WGS sequence"/>
</dbReference>
<organism evidence="2 3">
    <name type="scientific">Prorocentrum cordatum</name>
    <dbReference type="NCBI Taxonomy" id="2364126"/>
    <lineage>
        <taxon>Eukaryota</taxon>
        <taxon>Sar</taxon>
        <taxon>Alveolata</taxon>
        <taxon>Dinophyceae</taxon>
        <taxon>Prorocentrales</taxon>
        <taxon>Prorocentraceae</taxon>
        <taxon>Prorocentrum</taxon>
    </lineage>
</organism>
<sequence>APGAGQGGAAAHVPGAARPAGGRGPRPPREPRRRGGRRRPLHGGLPRGRGVRAAHLPGWPVLAVQARGHRPGGGGARGGG</sequence>
<feature type="non-terminal residue" evidence="2">
    <location>
        <position position="80"/>
    </location>
</feature>
<protein>
    <submittedName>
        <fullName evidence="2">Uncharacterized protein</fullName>
    </submittedName>
</protein>
<feature type="non-terminal residue" evidence="2">
    <location>
        <position position="1"/>
    </location>
</feature>
<evidence type="ECO:0000313" key="3">
    <source>
        <dbReference type="Proteomes" id="UP001189429"/>
    </source>
</evidence>
<proteinExistence type="predicted"/>
<gene>
    <name evidence="2" type="ORF">PCOR1329_LOCUS11156</name>
</gene>
<feature type="compositionally biased region" description="Low complexity" evidence="1">
    <location>
        <begin position="9"/>
        <end position="20"/>
    </location>
</feature>
<name>A0ABN9QHN7_9DINO</name>
<accession>A0ABN9QHN7</accession>
<dbReference type="EMBL" id="CAUYUJ010003207">
    <property type="protein sequence ID" value="CAK0804308.1"/>
    <property type="molecule type" value="Genomic_DNA"/>
</dbReference>
<evidence type="ECO:0000313" key="2">
    <source>
        <dbReference type="EMBL" id="CAK0804308.1"/>
    </source>
</evidence>
<evidence type="ECO:0000256" key="1">
    <source>
        <dbReference type="SAM" id="MobiDB-lite"/>
    </source>
</evidence>
<reference evidence="2" key="1">
    <citation type="submission" date="2023-10" db="EMBL/GenBank/DDBJ databases">
        <authorList>
            <person name="Chen Y."/>
            <person name="Shah S."/>
            <person name="Dougan E. K."/>
            <person name="Thang M."/>
            <person name="Chan C."/>
        </authorList>
    </citation>
    <scope>NUCLEOTIDE SEQUENCE [LARGE SCALE GENOMIC DNA]</scope>
</reference>
<keyword evidence="3" id="KW-1185">Reference proteome</keyword>
<comment type="caution">
    <text evidence="2">The sequence shown here is derived from an EMBL/GenBank/DDBJ whole genome shotgun (WGS) entry which is preliminary data.</text>
</comment>
<feature type="region of interest" description="Disordered" evidence="1">
    <location>
        <begin position="1"/>
        <end position="56"/>
    </location>
</feature>